<sequence length="411" mass="44053">MNEMKMVRDLLAEPAPPSVRATGAALQALESEIAGRRPRRRVRARRRLVGRMQLGLTGLVAAGAAAAVAVATLGGGGTAVPQPEESGGTSARSILLAAAEQAAKEPTGRYWRVQTVDGQAYRVGDEGAGGYTVLGYTSQWDRWTARSDSDDNVLYARDLGARPLTAADKAAWKKAGSPKTMRVWSNDHWATLSTVPGKTYGVGPGGWQEDRTTSERKKRAAKDFEQVCAKMRKDGKPLSDADCRALREGPNDVSVVADPSKVGELLFPKRTKQIPAHAREVPAGLRTQERDAAGDLMSGFMFLTLRPATPEVRAAAFRLLAGVSGVRTIGSVTDDRGRTGIGLAARGTMQEGSGTVFDYQLILEPKTYRILSGRKVVVKPGGSMKGMRPGDVLNRDLVLQAGWTNETPHHA</sequence>
<organism evidence="2 3">
    <name type="scientific">Actinomadura rugatobispora</name>
    <dbReference type="NCBI Taxonomy" id="1994"/>
    <lineage>
        <taxon>Bacteria</taxon>
        <taxon>Bacillati</taxon>
        <taxon>Actinomycetota</taxon>
        <taxon>Actinomycetes</taxon>
        <taxon>Streptosporangiales</taxon>
        <taxon>Thermomonosporaceae</taxon>
        <taxon>Actinomadura</taxon>
    </lineage>
</organism>
<dbReference type="EMBL" id="JBHSON010000179">
    <property type="protein sequence ID" value="MFC5754751.1"/>
    <property type="molecule type" value="Genomic_DNA"/>
</dbReference>
<evidence type="ECO:0000313" key="2">
    <source>
        <dbReference type="EMBL" id="MFC5754751.1"/>
    </source>
</evidence>
<keyword evidence="1" id="KW-1133">Transmembrane helix</keyword>
<accession>A0ABW1AJG5</accession>
<reference evidence="3" key="1">
    <citation type="journal article" date="2019" name="Int. J. Syst. Evol. Microbiol.">
        <title>The Global Catalogue of Microorganisms (GCM) 10K type strain sequencing project: providing services to taxonomists for standard genome sequencing and annotation.</title>
        <authorList>
            <consortium name="The Broad Institute Genomics Platform"/>
            <consortium name="The Broad Institute Genome Sequencing Center for Infectious Disease"/>
            <person name="Wu L."/>
            <person name="Ma J."/>
        </authorList>
    </citation>
    <scope>NUCLEOTIDE SEQUENCE [LARGE SCALE GENOMIC DNA]</scope>
    <source>
        <strain evidence="3">KCTC 42087</strain>
    </source>
</reference>
<dbReference type="Proteomes" id="UP001596074">
    <property type="component" value="Unassembled WGS sequence"/>
</dbReference>
<keyword evidence="1" id="KW-0812">Transmembrane</keyword>
<comment type="caution">
    <text evidence="2">The sequence shown here is derived from an EMBL/GenBank/DDBJ whole genome shotgun (WGS) entry which is preliminary data.</text>
</comment>
<protein>
    <submittedName>
        <fullName evidence="2">Uncharacterized protein</fullName>
    </submittedName>
</protein>
<evidence type="ECO:0000313" key="3">
    <source>
        <dbReference type="Proteomes" id="UP001596074"/>
    </source>
</evidence>
<evidence type="ECO:0000256" key="1">
    <source>
        <dbReference type="SAM" id="Phobius"/>
    </source>
</evidence>
<gene>
    <name evidence="2" type="ORF">ACFPZN_54840</name>
</gene>
<keyword evidence="3" id="KW-1185">Reference proteome</keyword>
<proteinExistence type="predicted"/>
<feature type="transmembrane region" description="Helical" evidence="1">
    <location>
        <begin position="48"/>
        <end position="73"/>
    </location>
</feature>
<name>A0ABW1AJG5_9ACTN</name>
<dbReference type="RefSeq" id="WP_378293158.1">
    <property type="nucleotide sequence ID" value="NZ_JBHSON010000179.1"/>
</dbReference>
<keyword evidence="1" id="KW-0472">Membrane</keyword>